<dbReference type="Gene3D" id="3.60.120.10">
    <property type="entry name" value="Anthranilate synthase"/>
    <property type="match status" value="1"/>
</dbReference>
<feature type="domain" description="Chorismate-utilising enzyme C-terminal" evidence="2">
    <location>
        <begin position="187"/>
        <end position="442"/>
    </location>
</feature>
<accession>A0ABT3WEN7</accession>
<dbReference type="Pfam" id="PF04715">
    <property type="entry name" value="Anth_synt_I_N"/>
    <property type="match status" value="1"/>
</dbReference>
<dbReference type="Proteomes" id="UP001165633">
    <property type="component" value="Unassembled WGS sequence"/>
</dbReference>
<feature type="region of interest" description="Disordered" evidence="1">
    <location>
        <begin position="1"/>
        <end position="21"/>
    </location>
</feature>
<dbReference type="PRINTS" id="PR00095">
    <property type="entry name" value="ANTSNTHASEI"/>
</dbReference>
<protein>
    <submittedName>
        <fullName evidence="4">Anthranilate synthase component I family protein</fullName>
    </submittedName>
</protein>
<evidence type="ECO:0000313" key="4">
    <source>
        <dbReference type="EMBL" id="MCX5616078.1"/>
    </source>
</evidence>
<dbReference type="InterPro" id="IPR015890">
    <property type="entry name" value="Chorismate_C"/>
</dbReference>
<proteinExistence type="predicted"/>
<evidence type="ECO:0000259" key="3">
    <source>
        <dbReference type="Pfam" id="PF04715"/>
    </source>
</evidence>
<gene>
    <name evidence="4" type="ORF">NQF87_03695</name>
</gene>
<dbReference type="SUPFAM" id="SSF56322">
    <property type="entry name" value="ADC synthase"/>
    <property type="match status" value="1"/>
</dbReference>
<dbReference type="RefSeq" id="WP_266127085.1">
    <property type="nucleotide sequence ID" value="NZ_JANIDV010000002.1"/>
</dbReference>
<dbReference type="InterPro" id="IPR006805">
    <property type="entry name" value="Anth_synth_I_N"/>
</dbReference>
<dbReference type="InterPro" id="IPR019999">
    <property type="entry name" value="Anth_synth_I-like"/>
</dbReference>
<evidence type="ECO:0000256" key="1">
    <source>
        <dbReference type="SAM" id="MobiDB-lite"/>
    </source>
</evidence>
<feature type="compositionally biased region" description="Low complexity" evidence="1">
    <location>
        <begin position="1"/>
        <end position="17"/>
    </location>
</feature>
<dbReference type="InterPro" id="IPR005801">
    <property type="entry name" value="ADC_synthase"/>
</dbReference>
<name>A0ABT3WEN7_9PROT</name>
<comment type="caution">
    <text evidence="4">The sequence shown here is derived from an EMBL/GenBank/DDBJ whole genome shotgun (WGS) entry which is preliminary data.</text>
</comment>
<dbReference type="PANTHER" id="PTHR11236">
    <property type="entry name" value="AMINOBENZOATE/ANTHRANILATE SYNTHASE"/>
    <property type="match status" value="1"/>
</dbReference>
<keyword evidence="5" id="KW-1185">Reference proteome</keyword>
<dbReference type="EMBL" id="JANIDV010000002">
    <property type="protein sequence ID" value="MCX5616078.1"/>
    <property type="molecule type" value="Genomic_DNA"/>
</dbReference>
<dbReference type="Pfam" id="PF00425">
    <property type="entry name" value="Chorismate_bind"/>
    <property type="match status" value="1"/>
</dbReference>
<evidence type="ECO:0000259" key="2">
    <source>
        <dbReference type="Pfam" id="PF00425"/>
    </source>
</evidence>
<feature type="domain" description="Anthranilate synthase component I N-terminal" evidence="3">
    <location>
        <begin position="26"/>
        <end position="152"/>
    </location>
</feature>
<organism evidence="4 5">
    <name type="scientific">Bombella dulcis</name>
    <dbReference type="NCBI Taxonomy" id="2967339"/>
    <lineage>
        <taxon>Bacteria</taxon>
        <taxon>Pseudomonadati</taxon>
        <taxon>Pseudomonadota</taxon>
        <taxon>Alphaproteobacteria</taxon>
        <taxon>Acetobacterales</taxon>
        <taxon>Acetobacteraceae</taxon>
        <taxon>Bombella</taxon>
    </lineage>
</organism>
<evidence type="ECO:0000313" key="5">
    <source>
        <dbReference type="Proteomes" id="UP001165633"/>
    </source>
</evidence>
<dbReference type="PANTHER" id="PTHR11236:SF9">
    <property type="entry name" value="ANTHRANILATE SYNTHASE COMPONENT 1"/>
    <property type="match status" value="1"/>
</dbReference>
<reference evidence="4" key="1">
    <citation type="submission" date="2022-07" db="EMBL/GenBank/DDBJ databases">
        <title>Bombella genomes.</title>
        <authorList>
            <person name="Harer L."/>
            <person name="Styblova S."/>
            <person name="Ehrmann M."/>
        </authorList>
    </citation>
    <scope>NUCLEOTIDE SEQUENCE</scope>
    <source>
        <strain evidence="4">TMW 2.2559</strain>
    </source>
</reference>
<sequence length="455" mass="50164">MTCPSAMPPSSTSPSTPHIIELPWQPPEQLFPLCRGEEKSVFLDSGGPAEQERHRWSFLCPRPAGHLTLPLEEIRHFPRHLRQFLAVHAPEEGPSSPWPDLPFTGGVIGLLSYEAGMAHEGLTSRHETDCPAFTALACRNLFIFDRLEQRLWWASADGSPPPDAPHIPTSPECRNPPITPAAEQNTSAWQDAVQTVRDYIAAGDIFQANLTMRWTAPRPENLDLHGLYERLRTACPAPFGAWFHTPGFTLLSASVERFLSLDHQGRIETRPIKGTCPVSPDPHQNDILKKTLRHDEKELAENLMITDLMRHDIGRVCQLGSVAVPQLFAVERFAHVHHLVSSVTGQLKTGQDAAALLAATIPPGSVTGAPKYRAMEIIDEVETSARGAYCGTFFRLGWGGDLDSAVIIRSISATGEHLRVGAGGGITYPSHPEREYKEMCLKAAPLLTVLHTYEH</sequence>